<dbReference type="Gene3D" id="3.90.550.10">
    <property type="entry name" value="Spore Coat Polysaccharide Biosynthesis Protein SpsA, Chain A"/>
    <property type="match status" value="1"/>
</dbReference>
<gene>
    <name evidence="2" type="ORF">QYE77_02235</name>
</gene>
<feature type="domain" description="MobA-like NTP transferase" evidence="1">
    <location>
        <begin position="9"/>
        <end position="173"/>
    </location>
</feature>
<protein>
    <submittedName>
        <fullName evidence="2">Nucleotidyltransferase family protein</fullName>
    </submittedName>
</protein>
<evidence type="ECO:0000259" key="1">
    <source>
        <dbReference type="Pfam" id="PF12804"/>
    </source>
</evidence>
<dbReference type="EMBL" id="JAUHMF010000001">
    <property type="protein sequence ID" value="MDT8897068.1"/>
    <property type="molecule type" value="Genomic_DNA"/>
</dbReference>
<dbReference type="InterPro" id="IPR029044">
    <property type="entry name" value="Nucleotide-diphossugar_trans"/>
</dbReference>
<dbReference type="RefSeq" id="WP_315623718.1">
    <property type="nucleotide sequence ID" value="NZ_JAUHMF010000001.1"/>
</dbReference>
<name>A0ABU3NJN7_9CHLR</name>
<dbReference type="InterPro" id="IPR025877">
    <property type="entry name" value="MobA-like_NTP_Trfase"/>
</dbReference>
<dbReference type="PANTHER" id="PTHR43777:SF1">
    <property type="entry name" value="MOLYBDENUM COFACTOR CYTIDYLYLTRANSFERASE"/>
    <property type="match status" value="1"/>
</dbReference>
<reference evidence="2 3" key="1">
    <citation type="submission" date="2023-07" db="EMBL/GenBank/DDBJ databases">
        <title>Novel species of Thermanaerothrix with wide hydrolytic capabilities.</title>
        <authorList>
            <person name="Zayulina K.S."/>
            <person name="Podosokorskaya O.A."/>
            <person name="Elcheninov A.G."/>
        </authorList>
    </citation>
    <scope>NUCLEOTIDE SEQUENCE [LARGE SCALE GENOMIC DNA]</scope>
    <source>
        <strain evidence="2 3">4228-RoL</strain>
    </source>
</reference>
<evidence type="ECO:0000313" key="2">
    <source>
        <dbReference type="EMBL" id="MDT8897068.1"/>
    </source>
</evidence>
<accession>A0ABU3NJN7</accession>
<keyword evidence="3" id="KW-1185">Reference proteome</keyword>
<dbReference type="Pfam" id="PF12804">
    <property type="entry name" value="NTP_transf_3"/>
    <property type="match status" value="1"/>
</dbReference>
<dbReference type="CDD" id="cd04182">
    <property type="entry name" value="GT_2_like_f"/>
    <property type="match status" value="1"/>
</dbReference>
<dbReference type="SUPFAM" id="SSF53448">
    <property type="entry name" value="Nucleotide-diphospho-sugar transferases"/>
    <property type="match status" value="1"/>
</dbReference>
<sequence length="207" mass="23203">MGAGVKIGAVVLAAGLSRRMGAPKLLLPWGERKVLEHVVVTLWEAGIKSIEVVTGGYREQVENLLKALSFPIQWVHNPEFAEGEMISSLKVGLTHLPQDLEAALIVLGDQPQIQQDVITQLVKRYTEQKSLLVVPSYQMRRGHPWLVDRRLWSELITLPAEQTLRDFLARHADEIDYLVVNTPSVIQDLDTPEDYEQMKPPHSSGAD</sequence>
<dbReference type="Proteomes" id="UP001254165">
    <property type="component" value="Unassembled WGS sequence"/>
</dbReference>
<proteinExistence type="predicted"/>
<organism evidence="2 3">
    <name type="scientific">Thermanaerothrix solaris</name>
    <dbReference type="NCBI Taxonomy" id="3058434"/>
    <lineage>
        <taxon>Bacteria</taxon>
        <taxon>Bacillati</taxon>
        <taxon>Chloroflexota</taxon>
        <taxon>Anaerolineae</taxon>
        <taxon>Anaerolineales</taxon>
        <taxon>Anaerolineaceae</taxon>
        <taxon>Thermanaerothrix</taxon>
    </lineage>
</organism>
<evidence type="ECO:0000313" key="3">
    <source>
        <dbReference type="Proteomes" id="UP001254165"/>
    </source>
</evidence>
<dbReference type="PANTHER" id="PTHR43777">
    <property type="entry name" value="MOLYBDENUM COFACTOR CYTIDYLYLTRANSFERASE"/>
    <property type="match status" value="1"/>
</dbReference>
<comment type="caution">
    <text evidence="2">The sequence shown here is derived from an EMBL/GenBank/DDBJ whole genome shotgun (WGS) entry which is preliminary data.</text>
</comment>